<dbReference type="RefSeq" id="WP_144536499.1">
    <property type="nucleotide sequence ID" value="NZ_JACSQO010000004.1"/>
</dbReference>
<dbReference type="PANTHER" id="PTHR24321:SF8">
    <property type="entry name" value="ESTRADIOL 17-BETA-DEHYDROGENASE 8-RELATED"/>
    <property type="match status" value="1"/>
</dbReference>
<gene>
    <name evidence="3" type="ORF">H9650_09865</name>
</gene>
<keyword evidence="4" id="KW-1185">Reference proteome</keyword>
<evidence type="ECO:0000313" key="3">
    <source>
        <dbReference type="EMBL" id="MBD7944420.1"/>
    </source>
</evidence>
<dbReference type="Gene3D" id="3.40.50.720">
    <property type="entry name" value="NAD(P)-binding Rossmann-like Domain"/>
    <property type="match status" value="1"/>
</dbReference>
<protein>
    <submittedName>
        <fullName evidence="3">SDR family oxidoreductase</fullName>
    </submittedName>
</protein>
<evidence type="ECO:0000256" key="1">
    <source>
        <dbReference type="ARBA" id="ARBA00006484"/>
    </source>
</evidence>
<dbReference type="SUPFAM" id="SSF51735">
    <property type="entry name" value="NAD(P)-binding Rossmann-fold domains"/>
    <property type="match status" value="1"/>
</dbReference>
<organism evidence="3 4">
    <name type="scientific">Psychrobacillus faecigallinarum</name>
    <dbReference type="NCBI Taxonomy" id="2762235"/>
    <lineage>
        <taxon>Bacteria</taxon>
        <taxon>Bacillati</taxon>
        <taxon>Bacillota</taxon>
        <taxon>Bacilli</taxon>
        <taxon>Bacillales</taxon>
        <taxon>Bacillaceae</taxon>
        <taxon>Psychrobacillus</taxon>
    </lineage>
</organism>
<dbReference type="Proteomes" id="UP000640786">
    <property type="component" value="Unassembled WGS sequence"/>
</dbReference>
<dbReference type="PROSITE" id="PS00061">
    <property type="entry name" value="ADH_SHORT"/>
    <property type="match status" value="1"/>
</dbReference>
<name>A0ABR8R9S2_9BACI</name>
<keyword evidence="2" id="KW-0560">Oxidoreductase</keyword>
<dbReference type="PANTHER" id="PTHR24321">
    <property type="entry name" value="DEHYDROGENASES, SHORT CHAIN"/>
    <property type="match status" value="1"/>
</dbReference>
<comment type="similarity">
    <text evidence="1">Belongs to the short-chain dehydrogenases/reductases (SDR) family.</text>
</comment>
<sequence length="248" mass="27035">MFKDKVVIITGAAQGIGRGLALVYAEKGANVVLADIDETLGKETEVSLLQQGYSCLFIQTDVRIEKDVMNLMTQTTRKFGTIDILVNNAGKFKPSSPYDLSLEDWDDIINTNLRSVFLCSREAAKVMRNNEHGGSIVSMASTRAFMSEPNSESYAATKGGIIALTHSLASSLAPDHIMVNCISPGWIETGNYDKLRAVDHSQHFSGRVGKPNDIAKACIYLTDPSNDFVTGINVTVDGGMTKKMIYEE</sequence>
<dbReference type="InterPro" id="IPR002347">
    <property type="entry name" value="SDR_fam"/>
</dbReference>
<accession>A0ABR8R9S2</accession>
<evidence type="ECO:0000256" key="2">
    <source>
        <dbReference type="ARBA" id="ARBA00023002"/>
    </source>
</evidence>
<reference evidence="3 4" key="1">
    <citation type="submission" date="2020-08" db="EMBL/GenBank/DDBJ databases">
        <title>A Genomic Blueprint of the Chicken Gut Microbiome.</title>
        <authorList>
            <person name="Gilroy R."/>
            <person name="Ravi A."/>
            <person name="Getino M."/>
            <person name="Pursley I."/>
            <person name="Horton D.L."/>
            <person name="Alikhan N.-F."/>
            <person name="Baker D."/>
            <person name="Gharbi K."/>
            <person name="Hall N."/>
            <person name="Watson M."/>
            <person name="Adriaenssens E.M."/>
            <person name="Foster-Nyarko E."/>
            <person name="Jarju S."/>
            <person name="Secka A."/>
            <person name="Antonio M."/>
            <person name="Oren A."/>
            <person name="Chaudhuri R."/>
            <person name="La Ragione R.M."/>
            <person name="Hildebrand F."/>
            <person name="Pallen M.J."/>
        </authorList>
    </citation>
    <scope>NUCLEOTIDE SEQUENCE [LARGE SCALE GENOMIC DNA]</scope>
    <source>
        <strain evidence="3 4">Sa2BUA9</strain>
    </source>
</reference>
<dbReference type="Pfam" id="PF13561">
    <property type="entry name" value="adh_short_C2"/>
    <property type="match status" value="1"/>
</dbReference>
<comment type="caution">
    <text evidence="3">The sequence shown here is derived from an EMBL/GenBank/DDBJ whole genome shotgun (WGS) entry which is preliminary data.</text>
</comment>
<dbReference type="NCBIfam" id="NF005559">
    <property type="entry name" value="PRK07231.1"/>
    <property type="match status" value="1"/>
</dbReference>
<proteinExistence type="inferred from homology"/>
<dbReference type="InterPro" id="IPR036291">
    <property type="entry name" value="NAD(P)-bd_dom_sf"/>
</dbReference>
<evidence type="ECO:0000313" key="4">
    <source>
        <dbReference type="Proteomes" id="UP000640786"/>
    </source>
</evidence>
<dbReference type="PRINTS" id="PR00081">
    <property type="entry name" value="GDHRDH"/>
</dbReference>
<dbReference type="InterPro" id="IPR020904">
    <property type="entry name" value="Sc_DH/Rdtase_CS"/>
</dbReference>
<dbReference type="PRINTS" id="PR00080">
    <property type="entry name" value="SDRFAMILY"/>
</dbReference>
<dbReference type="EMBL" id="JACSQO010000004">
    <property type="protein sequence ID" value="MBD7944420.1"/>
    <property type="molecule type" value="Genomic_DNA"/>
</dbReference>